<name>A0ACB8CA41_DERSI</name>
<dbReference type="Proteomes" id="UP000821865">
    <property type="component" value="Chromosome 8"/>
</dbReference>
<proteinExistence type="predicted"/>
<evidence type="ECO:0000313" key="1">
    <source>
        <dbReference type="EMBL" id="KAH7937710.1"/>
    </source>
</evidence>
<sequence length="227" mass="24878">MPDEFSVKLCKLVQRHPELYDIFNESFHNEEVKNNAWHEIAQDLGVQQSKCVIKWKSLKHQYVKAKKEPNTTWDLWPFLQFLDDTAAAKSAPKKRKRESTATPMKMEIPVADIEMPRASSAHDDTVGELDSTETGTPLQTVDEASTVHLDTTVASTTRGVNGASSGTPLKAGTAYSQGTAMASTTMAMQPEVVLSRIPVLSAKLIREGKPVILPAASPEKATVSDVM</sequence>
<protein>
    <submittedName>
        <fullName evidence="1">Uncharacterized protein</fullName>
    </submittedName>
</protein>
<comment type="caution">
    <text evidence="1">The sequence shown here is derived from an EMBL/GenBank/DDBJ whole genome shotgun (WGS) entry which is preliminary data.</text>
</comment>
<accession>A0ACB8CA41</accession>
<evidence type="ECO:0000313" key="2">
    <source>
        <dbReference type="Proteomes" id="UP000821865"/>
    </source>
</evidence>
<dbReference type="EMBL" id="CM023477">
    <property type="protein sequence ID" value="KAH7937710.1"/>
    <property type="molecule type" value="Genomic_DNA"/>
</dbReference>
<organism evidence="1 2">
    <name type="scientific">Dermacentor silvarum</name>
    <name type="common">Tick</name>
    <dbReference type="NCBI Taxonomy" id="543639"/>
    <lineage>
        <taxon>Eukaryota</taxon>
        <taxon>Metazoa</taxon>
        <taxon>Ecdysozoa</taxon>
        <taxon>Arthropoda</taxon>
        <taxon>Chelicerata</taxon>
        <taxon>Arachnida</taxon>
        <taxon>Acari</taxon>
        <taxon>Parasitiformes</taxon>
        <taxon>Ixodida</taxon>
        <taxon>Ixodoidea</taxon>
        <taxon>Ixodidae</taxon>
        <taxon>Rhipicephalinae</taxon>
        <taxon>Dermacentor</taxon>
    </lineage>
</organism>
<keyword evidence="2" id="KW-1185">Reference proteome</keyword>
<gene>
    <name evidence="1" type="ORF">HPB49_014842</name>
</gene>
<reference evidence="1" key="1">
    <citation type="submission" date="2020-05" db="EMBL/GenBank/DDBJ databases">
        <title>Large-scale comparative analyses of tick genomes elucidate their genetic diversity and vector capacities.</title>
        <authorList>
            <person name="Jia N."/>
            <person name="Wang J."/>
            <person name="Shi W."/>
            <person name="Du L."/>
            <person name="Sun Y."/>
            <person name="Zhan W."/>
            <person name="Jiang J."/>
            <person name="Wang Q."/>
            <person name="Zhang B."/>
            <person name="Ji P."/>
            <person name="Sakyi L.B."/>
            <person name="Cui X."/>
            <person name="Yuan T."/>
            <person name="Jiang B."/>
            <person name="Yang W."/>
            <person name="Lam T.T.-Y."/>
            <person name="Chang Q."/>
            <person name="Ding S."/>
            <person name="Wang X."/>
            <person name="Zhu J."/>
            <person name="Ruan X."/>
            <person name="Zhao L."/>
            <person name="Wei J."/>
            <person name="Que T."/>
            <person name="Du C."/>
            <person name="Cheng J."/>
            <person name="Dai P."/>
            <person name="Han X."/>
            <person name="Huang E."/>
            <person name="Gao Y."/>
            <person name="Liu J."/>
            <person name="Shao H."/>
            <person name="Ye R."/>
            <person name="Li L."/>
            <person name="Wei W."/>
            <person name="Wang X."/>
            <person name="Wang C."/>
            <person name="Yang T."/>
            <person name="Huo Q."/>
            <person name="Li W."/>
            <person name="Guo W."/>
            <person name="Chen H."/>
            <person name="Zhou L."/>
            <person name="Ni X."/>
            <person name="Tian J."/>
            <person name="Zhou Y."/>
            <person name="Sheng Y."/>
            <person name="Liu T."/>
            <person name="Pan Y."/>
            <person name="Xia L."/>
            <person name="Li J."/>
            <person name="Zhao F."/>
            <person name="Cao W."/>
        </authorList>
    </citation>
    <scope>NUCLEOTIDE SEQUENCE</scope>
    <source>
        <strain evidence="1">Dsil-2018</strain>
    </source>
</reference>